<dbReference type="CDD" id="cd00052">
    <property type="entry name" value="EH"/>
    <property type="match status" value="2"/>
</dbReference>
<feature type="region of interest" description="Disordered" evidence="3">
    <location>
        <begin position="94"/>
        <end position="167"/>
    </location>
</feature>
<evidence type="ECO:0000259" key="4">
    <source>
        <dbReference type="PROSITE" id="PS50031"/>
    </source>
</evidence>
<dbReference type="Pfam" id="PF12763">
    <property type="entry name" value="EH"/>
    <property type="match status" value="3"/>
</dbReference>
<evidence type="ECO:0000256" key="1">
    <source>
        <dbReference type="ARBA" id="ARBA00022837"/>
    </source>
</evidence>
<dbReference type="OrthoDB" id="524326at2759"/>
<feature type="region of interest" description="Disordered" evidence="3">
    <location>
        <begin position="272"/>
        <end position="316"/>
    </location>
</feature>
<evidence type="ECO:0000256" key="3">
    <source>
        <dbReference type="SAM" id="MobiDB-lite"/>
    </source>
</evidence>
<feature type="compositionally biased region" description="Polar residues" evidence="3">
    <location>
        <begin position="113"/>
        <end position="132"/>
    </location>
</feature>
<feature type="coiled-coil region" evidence="2">
    <location>
        <begin position="686"/>
        <end position="727"/>
    </location>
</feature>
<organism evidence="6 7">
    <name type="scientific">Symbiodinium natans</name>
    <dbReference type="NCBI Taxonomy" id="878477"/>
    <lineage>
        <taxon>Eukaryota</taxon>
        <taxon>Sar</taxon>
        <taxon>Alveolata</taxon>
        <taxon>Dinophyceae</taxon>
        <taxon>Suessiales</taxon>
        <taxon>Symbiodiniaceae</taxon>
        <taxon>Symbiodinium</taxon>
    </lineage>
</organism>
<dbReference type="GO" id="GO:0005737">
    <property type="term" value="C:cytoplasm"/>
    <property type="evidence" value="ECO:0007669"/>
    <property type="project" value="TreeGrafter"/>
</dbReference>
<dbReference type="SUPFAM" id="SSF47473">
    <property type="entry name" value="EF-hand"/>
    <property type="match status" value="2"/>
</dbReference>
<dbReference type="GO" id="GO:0006897">
    <property type="term" value="P:endocytosis"/>
    <property type="evidence" value="ECO:0007669"/>
    <property type="project" value="TreeGrafter"/>
</dbReference>
<dbReference type="PROSITE" id="PS50031">
    <property type="entry name" value="EH"/>
    <property type="match status" value="3"/>
</dbReference>
<dbReference type="Proteomes" id="UP000604046">
    <property type="component" value="Unassembled WGS sequence"/>
</dbReference>
<accession>A0A812R2F1</accession>
<feature type="region of interest" description="Disordered" evidence="3">
    <location>
        <begin position="420"/>
        <end position="439"/>
    </location>
</feature>
<keyword evidence="1" id="KW-0106">Calcium</keyword>
<protein>
    <recommendedName>
        <fullName evidence="8">Epidermal growth factor receptor substrate 15</fullName>
    </recommendedName>
</protein>
<feature type="domain" description="EF-hand" evidence="5">
    <location>
        <begin position="205"/>
        <end position="240"/>
    </location>
</feature>
<evidence type="ECO:0000256" key="2">
    <source>
        <dbReference type="SAM" id="Coils"/>
    </source>
</evidence>
<feature type="compositionally biased region" description="Polar residues" evidence="3">
    <location>
        <begin position="284"/>
        <end position="294"/>
    </location>
</feature>
<evidence type="ECO:0000259" key="5">
    <source>
        <dbReference type="PROSITE" id="PS50222"/>
    </source>
</evidence>
<dbReference type="PANTHER" id="PTHR11216">
    <property type="entry name" value="EH DOMAIN"/>
    <property type="match status" value="1"/>
</dbReference>
<dbReference type="InterPro" id="IPR000261">
    <property type="entry name" value="EH_dom"/>
</dbReference>
<dbReference type="SMART" id="SM00027">
    <property type="entry name" value="EH"/>
    <property type="match status" value="3"/>
</dbReference>
<reference evidence="6" key="1">
    <citation type="submission" date="2021-02" db="EMBL/GenBank/DDBJ databases">
        <authorList>
            <person name="Dougan E. K."/>
            <person name="Rhodes N."/>
            <person name="Thang M."/>
            <person name="Chan C."/>
        </authorList>
    </citation>
    <scope>NUCLEOTIDE SEQUENCE</scope>
</reference>
<evidence type="ECO:0008006" key="8">
    <source>
        <dbReference type="Google" id="ProtNLM"/>
    </source>
</evidence>
<feature type="domain" description="EH" evidence="4">
    <location>
        <begin position="14"/>
        <end position="73"/>
    </location>
</feature>
<dbReference type="GO" id="GO:0005886">
    <property type="term" value="C:plasma membrane"/>
    <property type="evidence" value="ECO:0007669"/>
    <property type="project" value="TreeGrafter"/>
</dbReference>
<feature type="domain" description="EH" evidence="4">
    <location>
        <begin position="172"/>
        <end position="261"/>
    </location>
</feature>
<dbReference type="InterPro" id="IPR018247">
    <property type="entry name" value="EF_Hand_1_Ca_BS"/>
</dbReference>
<keyword evidence="2" id="KW-0175">Coiled coil</keyword>
<dbReference type="Gene3D" id="1.10.238.10">
    <property type="entry name" value="EF-hand"/>
    <property type="match status" value="3"/>
</dbReference>
<dbReference type="SMART" id="SM00054">
    <property type="entry name" value="EFh"/>
    <property type="match status" value="4"/>
</dbReference>
<dbReference type="PROSITE" id="PS00018">
    <property type="entry name" value="EF_HAND_1"/>
    <property type="match status" value="2"/>
</dbReference>
<sequence length="776" mass="85629">MQQSPNGIHFTQQELEYYQQLYSIANPAGTQTIDSISGGQFLVRSDLPRESLHEIWKIASSNAAQGYLNLEGFFVACRLVAWAQTGIQPDPQCVYQEPPVLPDFPGLQRRSPSESGQGSRPQSVGGSEQSELQPVIGGGRRMRQENGGATRRARSSSPRTFTADRWAPSRREKRKYASLFKRTDWDQDGFVQGNEASELLERSGLERQSLGRAWELADQDCDGKLDFAEFVCLVHLVTCALRGQRIPGPGEGLPHQLAQSLASLEPLEMLAAEREASRSRSASPHPSVTATPTEKTGRRARSSSPRSFTADRWAPSRREKRKYASLFKRTDGDQDGFVQGNEASELLERSGLERQSLGRAWELADQDCDGKLDFAEFVCLVHLVTCALRGQRIPGPGEGLPHQLAQSLASLEPLEMLAAEREASRSRSRSASTHPSVAPAEAFVEDRGNTFGAEAFPSAETDAVTWQGGGFEEGGFAPGFDSGGGFPSDGFPASAEFGFPAFPDSVPDQGQAFENATSSNWPQELPAFEAAASSFDDAKAFSPGKDPFATNHLGLGVNCAEQLHSVAKFDGKLAKKLRDEVDQLDSELRRLQDMGVKLEQQVALESRECEQLLAQKQTLERELVEDKQKLQQLQDARSSANLESLALRRDRNHLSHELVFLRQVAENDEEMLLMLRESNQYLEASYRSLESNSEMLKEVRKEVQVEIAKEREQLQLDQRQYAELQEMLQQLTHPGQTSGLSGGSPGKSLAATLTDRIKLPATTLPVQTSFPHREGV</sequence>
<dbReference type="AlphaFoldDB" id="A0A812R2F1"/>
<dbReference type="InterPro" id="IPR011992">
    <property type="entry name" value="EF-hand-dom_pair"/>
</dbReference>
<proteinExistence type="predicted"/>
<keyword evidence="7" id="KW-1185">Reference proteome</keyword>
<dbReference type="GO" id="GO:0005509">
    <property type="term" value="F:calcium ion binding"/>
    <property type="evidence" value="ECO:0007669"/>
    <property type="project" value="InterPro"/>
</dbReference>
<dbReference type="EMBL" id="CAJNDS010002294">
    <property type="protein sequence ID" value="CAE7416234.1"/>
    <property type="molecule type" value="Genomic_DNA"/>
</dbReference>
<gene>
    <name evidence="6" type="ORF">SNAT2548_LOCUS22635</name>
</gene>
<dbReference type="GO" id="GO:0016197">
    <property type="term" value="P:endosomal transport"/>
    <property type="evidence" value="ECO:0007669"/>
    <property type="project" value="TreeGrafter"/>
</dbReference>
<dbReference type="InterPro" id="IPR002048">
    <property type="entry name" value="EF_hand_dom"/>
</dbReference>
<name>A0A812R2F1_9DINO</name>
<feature type="domain" description="EF-hand" evidence="5">
    <location>
        <begin position="352"/>
        <end position="387"/>
    </location>
</feature>
<comment type="caution">
    <text evidence="6">The sequence shown here is derived from an EMBL/GenBank/DDBJ whole genome shotgun (WGS) entry which is preliminary data.</text>
</comment>
<evidence type="ECO:0000313" key="7">
    <source>
        <dbReference type="Proteomes" id="UP000604046"/>
    </source>
</evidence>
<feature type="domain" description="EH" evidence="4">
    <location>
        <begin position="319"/>
        <end position="408"/>
    </location>
</feature>
<dbReference type="PROSITE" id="PS50222">
    <property type="entry name" value="EF_HAND_2"/>
    <property type="match status" value="2"/>
</dbReference>
<evidence type="ECO:0000313" key="6">
    <source>
        <dbReference type="EMBL" id="CAE7416234.1"/>
    </source>
</evidence>
<feature type="coiled-coil region" evidence="2">
    <location>
        <begin position="574"/>
        <end position="643"/>
    </location>
</feature>